<sequence length="175" mass="19562">MFVIPLERDSALLFEPLMDIERMTSLHRAGYIVRQIVERGTVEQIEWRGVVRITSMMATVGREGCQHLGCKSTPGDRLNKNLDDQVPELKLSIISMLLRVSFVVHLNSSHYRVTVHSWSGDDGAVGSRETEDEKGTRECAPIYVSKCKTRNTAEAADPYSIAGFALLAFAKNVHN</sequence>
<organism evidence="2">
    <name type="scientific">Acromyrmex echinatior</name>
    <name type="common">Panamanian leafcutter ant</name>
    <name type="synonym">Acromyrmex octospinosus echinatior</name>
    <dbReference type="NCBI Taxonomy" id="103372"/>
    <lineage>
        <taxon>Eukaryota</taxon>
        <taxon>Metazoa</taxon>
        <taxon>Ecdysozoa</taxon>
        <taxon>Arthropoda</taxon>
        <taxon>Hexapoda</taxon>
        <taxon>Insecta</taxon>
        <taxon>Pterygota</taxon>
        <taxon>Neoptera</taxon>
        <taxon>Endopterygota</taxon>
        <taxon>Hymenoptera</taxon>
        <taxon>Apocrita</taxon>
        <taxon>Aculeata</taxon>
        <taxon>Formicoidea</taxon>
        <taxon>Formicidae</taxon>
        <taxon>Myrmicinae</taxon>
        <taxon>Acromyrmex</taxon>
    </lineage>
</organism>
<accession>F4X037</accession>
<gene>
    <name evidence="1" type="ORF">G5I_11621</name>
</gene>
<dbReference type="InParanoid" id="F4X037"/>
<evidence type="ECO:0000313" key="1">
    <source>
        <dbReference type="EMBL" id="EGI60178.1"/>
    </source>
</evidence>
<protein>
    <submittedName>
        <fullName evidence="1">Uncharacterized protein</fullName>
    </submittedName>
</protein>
<keyword evidence="2" id="KW-1185">Reference proteome</keyword>
<dbReference type="EMBL" id="GL888489">
    <property type="protein sequence ID" value="EGI60178.1"/>
    <property type="molecule type" value="Genomic_DNA"/>
</dbReference>
<proteinExistence type="predicted"/>
<name>F4X037_ACREC</name>
<evidence type="ECO:0000313" key="2">
    <source>
        <dbReference type="Proteomes" id="UP000007755"/>
    </source>
</evidence>
<dbReference type="AlphaFoldDB" id="F4X037"/>
<dbReference type="Proteomes" id="UP000007755">
    <property type="component" value="Unassembled WGS sequence"/>
</dbReference>
<reference evidence="1" key="1">
    <citation type="submission" date="2011-02" db="EMBL/GenBank/DDBJ databases">
        <title>The genome of the leaf-cutting ant Acromyrmex echinatior suggests key adaptations to social evolution and fungus farming.</title>
        <authorList>
            <person name="Nygaard S."/>
            <person name="Zhang G."/>
        </authorList>
    </citation>
    <scope>NUCLEOTIDE SEQUENCE</scope>
</reference>